<comment type="cofactor">
    <cofactor evidence="1 10">
        <name>Mg(2+)</name>
        <dbReference type="ChEBI" id="CHEBI:18420"/>
    </cofactor>
</comment>
<dbReference type="Gene3D" id="1.10.20.140">
    <property type="match status" value="1"/>
</dbReference>
<reference evidence="14 15" key="1">
    <citation type="submission" date="2021-01" db="EMBL/GenBank/DDBJ databases">
        <title>Genomic Encyclopedia of Type Strains, Phase IV (KMG-IV): sequencing the most valuable type-strain genomes for metagenomic binning, comparative biology and taxonomic classification.</title>
        <authorList>
            <person name="Goeker M."/>
        </authorList>
    </citation>
    <scope>NUCLEOTIDE SEQUENCE [LARGE SCALE GENOMIC DNA]</scope>
    <source>
        <strain evidence="14 15">DSM 23711</strain>
    </source>
</reference>
<evidence type="ECO:0000256" key="2">
    <source>
        <dbReference type="ARBA" id="ARBA00003213"/>
    </source>
</evidence>
<evidence type="ECO:0000313" key="14">
    <source>
        <dbReference type="EMBL" id="MBM7572109.1"/>
    </source>
</evidence>
<dbReference type="GO" id="GO:0052381">
    <property type="term" value="F:tRNA dimethylallyltransferase activity"/>
    <property type="evidence" value="ECO:0007669"/>
    <property type="project" value="UniProtKB-EC"/>
</dbReference>
<sequence length="308" mass="35654">MKQKVVAIVGPTAVGKTSLSVEIAKRFNGEIISGDSMQIYKGMDIGTAKVTEEEKEGIPHYMIDIKEPYESFSVAEFQSLIQQYIQVIAGKDRLPIIAGGTGLYIQAALYDYNFAEKERDETYQKKIEQEIEEYGMENVFKRLKSVDPEQADKIHPNNRRRVIRALEVYDRTGMTMSEYHEQQMGDSGYEPIIIGLEMDRKELYKRINQRVDLMIDSGLIDEVRSLYNRGIKDAQAMKAIGYKELIPYIEGTMSLEACVEVLKRNSRRYAKRQYTWFKNKMDVHWFPISVEQKDENFRIILDDLAGKL</sequence>
<dbReference type="Pfam" id="PF01715">
    <property type="entry name" value="IPPT"/>
    <property type="match status" value="1"/>
</dbReference>
<dbReference type="EMBL" id="JAFBDR010000014">
    <property type="protein sequence ID" value="MBM7572109.1"/>
    <property type="molecule type" value="Genomic_DNA"/>
</dbReference>
<evidence type="ECO:0000256" key="9">
    <source>
        <dbReference type="ARBA" id="ARBA00049563"/>
    </source>
</evidence>
<dbReference type="InterPro" id="IPR039657">
    <property type="entry name" value="Dimethylallyltransferase"/>
</dbReference>
<evidence type="ECO:0000256" key="4">
    <source>
        <dbReference type="ARBA" id="ARBA00022679"/>
    </source>
</evidence>
<dbReference type="InterPro" id="IPR018022">
    <property type="entry name" value="IPT"/>
</dbReference>
<keyword evidence="6 10" id="KW-0547">Nucleotide-binding</keyword>
<evidence type="ECO:0000313" key="15">
    <source>
        <dbReference type="Proteomes" id="UP001296943"/>
    </source>
</evidence>
<organism evidence="14 15">
    <name type="scientific">Aquibacillus albus</name>
    <dbReference type="NCBI Taxonomy" id="1168171"/>
    <lineage>
        <taxon>Bacteria</taxon>
        <taxon>Bacillati</taxon>
        <taxon>Bacillota</taxon>
        <taxon>Bacilli</taxon>
        <taxon>Bacillales</taxon>
        <taxon>Bacillaceae</taxon>
        <taxon>Aquibacillus</taxon>
    </lineage>
</organism>
<dbReference type="EC" id="2.5.1.75" evidence="10"/>
<comment type="catalytic activity">
    <reaction evidence="9 10 11">
        <text>adenosine(37) in tRNA + dimethylallyl diphosphate = N(6)-dimethylallyladenosine(37) in tRNA + diphosphate</text>
        <dbReference type="Rhea" id="RHEA:26482"/>
        <dbReference type="Rhea" id="RHEA-COMP:10162"/>
        <dbReference type="Rhea" id="RHEA-COMP:10375"/>
        <dbReference type="ChEBI" id="CHEBI:33019"/>
        <dbReference type="ChEBI" id="CHEBI:57623"/>
        <dbReference type="ChEBI" id="CHEBI:74411"/>
        <dbReference type="ChEBI" id="CHEBI:74415"/>
        <dbReference type="EC" id="2.5.1.75"/>
    </reaction>
</comment>
<evidence type="ECO:0000256" key="11">
    <source>
        <dbReference type="RuleBase" id="RU003783"/>
    </source>
</evidence>
<keyword evidence="15" id="KW-1185">Reference proteome</keyword>
<accession>A0ABS2N1U8</accession>
<keyword evidence="4 10" id="KW-0808">Transferase</keyword>
<feature type="binding site" evidence="10">
    <location>
        <begin position="10"/>
        <end position="17"/>
    </location>
    <ligand>
        <name>ATP</name>
        <dbReference type="ChEBI" id="CHEBI:30616"/>
    </ligand>
</feature>
<dbReference type="Gene3D" id="3.40.50.300">
    <property type="entry name" value="P-loop containing nucleotide triphosphate hydrolases"/>
    <property type="match status" value="1"/>
</dbReference>
<comment type="function">
    <text evidence="2 10 12">Catalyzes the transfer of a dimethylallyl group onto the adenine at position 37 in tRNAs that read codons beginning with uridine, leading to the formation of N6-(dimethylallyl)adenosine (i(6)A).</text>
</comment>
<evidence type="ECO:0000256" key="12">
    <source>
        <dbReference type="RuleBase" id="RU003784"/>
    </source>
</evidence>
<feature type="site" description="Interaction with substrate tRNA" evidence="10">
    <location>
        <position position="101"/>
    </location>
</feature>
<evidence type="ECO:0000256" key="5">
    <source>
        <dbReference type="ARBA" id="ARBA00022694"/>
    </source>
</evidence>
<dbReference type="RefSeq" id="WP_204500258.1">
    <property type="nucleotide sequence ID" value="NZ_JAFBDR010000014.1"/>
</dbReference>
<feature type="binding site" evidence="10">
    <location>
        <begin position="12"/>
        <end position="17"/>
    </location>
    <ligand>
        <name>substrate</name>
    </ligand>
</feature>
<comment type="similarity">
    <text evidence="3 10 13">Belongs to the IPP transferase family.</text>
</comment>
<gene>
    <name evidence="10" type="primary">miaA</name>
    <name evidence="14" type="ORF">JOC48_002612</name>
</gene>
<keyword evidence="5 10" id="KW-0819">tRNA processing</keyword>
<evidence type="ECO:0000256" key="1">
    <source>
        <dbReference type="ARBA" id="ARBA00001946"/>
    </source>
</evidence>
<comment type="subunit">
    <text evidence="10">Monomer.</text>
</comment>
<dbReference type="HAMAP" id="MF_00185">
    <property type="entry name" value="IPP_trans"/>
    <property type="match status" value="1"/>
</dbReference>
<evidence type="ECO:0000256" key="10">
    <source>
        <dbReference type="HAMAP-Rule" id="MF_00185"/>
    </source>
</evidence>
<evidence type="ECO:0000256" key="7">
    <source>
        <dbReference type="ARBA" id="ARBA00022840"/>
    </source>
</evidence>
<comment type="caution">
    <text evidence="10">Lacks conserved residue(s) required for the propagation of feature annotation.</text>
</comment>
<dbReference type="Proteomes" id="UP001296943">
    <property type="component" value="Unassembled WGS sequence"/>
</dbReference>
<dbReference type="NCBIfam" id="TIGR00174">
    <property type="entry name" value="miaA"/>
    <property type="match status" value="1"/>
</dbReference>
<keyword evidence="8 10" id="KW-0460">Magnesium</keyword>
<protein>
    <recommendedName>
        <fullName evidence="10">tRNA dimethylallyltransferase</fullName>
        <ecNumber evidence="10">2.5.1.75</ecNumber>
    </recommendedName>
    <alternativeName>
        <fullName evidence="10">Dimethylallyl diphosphate:tRNA dimethylallyltransferase</fullName>
        <shortName evidence="10">DMAPP:tRNA dimethylallyltransferase</shortName>
        <shortName evidence="10">DMATase</shortName>
    </alternativeName>
    <alternativeName>
        <fullName evidence="10">Isopentenyl-diphosphate:tRNA isopentenyltransferase</fullName>
        <shortName evidence="10">IPP transferase</shortName>
        <shortName evidence="10">IPPT</shortName>
        <shortName evidence="10">IPTase</shortName>
    </alternativeName>
</protein>
<feature type="region of interest" description="Interaction with substrate tRNA" evidence="10">
    <location>
        <begin position="35"/>
        <end position="38"/>
    </location>
</feature>
<dbReference type="PANTHER" id="PTHR11088">
    <property type="entry name" value="TRNA DIMETHYLALLYLTRANSFERASE"/>
    <property type="match status" value="1"/>
</dbReference>
<evidence type="ECO:0000256" key="8">
    <source>
        <dbReference type="ARBA" id="ARBA00022842"/>
    </source>
</evidence>
<evidence type="ECO:0000256" key="6">
    <source>
        <dbReference type="ARBA" id="ARBA00022741"/>
    </source>
</evidence>
<name>A0ABS2N1U8_9BACI</name>
<dbReference type="SUPFAM" id="SSF52540">
    <property type="entry name" value="P-loop containing nucleoside triphosphate hydrolases"/>
    <property type="match status" value="2"/>
</dbReference>
<keyword evidence="7 10" id="KW-0067">ATP-binding</keyword>
<comment type="caution">
    <text evidence="14">The sequence shown here is derived from an EMBL/GenBank/DDBJ whole genome shotgun (WGS) entry which is preliminary data.</text>
</comment>
<evidence type="ECO:0000256" key="13">
    <source>
        <dbReference type="RuleBase" id="RU003785"/>
    </source>
</evidence>
<evidence type="ECO:0000256" key="3">
    <source>
        <dbReference type="ARBA" id="ARBA00005842"/>
    </source>
</evidence>
<dbReference type="PANTHER" id="PTHR11088:SF60">
    <property type="entry name" value="TRNA DIMETHYLALLYLTRANSFERASE"/>
    <property type="match status" value="1"/>
</dbReference>
<proteinExistence type="inferred from homology"/>
<dbReference type="InterPro" id="IPR027417">
    <property type="entry name" value="P-loop_NTPase"/>
</dbReference>